<organism evidence="4 5">
    <name type="scientific">Propionicimonas paludicola</name>
    <dbReference type="NCBI Taxonomy" id="185243"/>
    <lineage>
        <taxon>Bacteria</taxon>
        <taxon>Bacillati</taxon>
        <taxon>Actinomycetota</taxon>
        <taxon>Actinomycetes</taxon>
        <taxon>Propionibacteriales</taxon>
        <taxon>Nocardioidaceae</taxon>
        <taxon>Propionicimonas</taxon>
    </lineage>
</organism>
<dbReference type="GO" id="GO:0000976">
    <property type="term" value="F:transcription cis-regulatory region binding"/>
    <property type="evidence" value="ECO:0007669"/>
    <property type="project" value="TreeGrafter"/>
</dbReference>
<sequence>MSSRTDRRPRQRLDTQQRREAILAAAGRLYAVAPYAEVSVAQIAEAAQASPALVFHYFGSKAELFAAVVAASIEQLRTEQTAADAALSPGVPARDRVRASLLVYLDHIADHPAAWAAPFGGAGEPAEAVRIRHAARTGYVRALADLLPPDTVRHEYALWGYFGFLDQACLRWVDLGCPDEQRHSLVDAALGALEGALGDWGR</sequence>
<comment type="caution">
    <text evidence="4">The sequence shown here is derived from an EMBL/GenBank/DDBJ whole genome shotgun (WGS) entry which is preliminary data.</text>
</comment>
<protein>
    <submittedName>
        <fullName evidence="4">TetR family transcriptional regulator</fullName>
    </submittedName>
</protein>
<evidence type="ECO:0000259" key="3">
    <source>
        <dbReference type="PROSITE" id="PS50977"/>
    </source>
</evidence>
<evidence type="ECO:0000313" key="4">
    <source>
        <dbReference type="EMBL" id="PFG17072.1"/>
    </source>
</evidence>
<evidence type="ECO:0000256" key="2">
    <source>
        <dbReference type="PROSITE-ProRule" id="PRU00335"/>
    </source>
</evidence>
<name>A0A2A9CTU5_9ACTN</name>
<keyword evidence="1 2" id="KW-0238">DNA-binding</keyword>
<dbReference type="Proteomes" id="UP000226079">
    <property type="component" value="Unassembled WGS sequence"/>
</dbReference>
<gene>
    <name evidence="4" type="ORF">ATK74_1632</name>
</gene>
<dbReference type="OrthoDB" id="8479950at2"/>
<dbReference type="Pfam" id="PF00440">
    <property type="entry name" value="TetR_N"/>
    <property type="match status" value="1"/>
</dbReference>
<dbReference type="RefSeq" id="WP_098460538.1">
    <property type="nucleotide sequence ID" value="NZ_PDJC01000001.1"/>
</dbReference>
<evidence type="ECO:0000313" key="5">
    <source>
        <dbReference type="Proteomes" id="UP000226079"/>
    </source>
</evidence>
<proteinExistence type="predicted"/>
<dbReference type="SUPFAM" id="SSF46689">
    <property type="entry name" value="Homeodomain-like"/>
    <property type="match status" value="1"/>
</dbReference>
<dbReference type="InterPro" id="IPR009057">
    <property type="entry name" value="Homeodomain-like_sf"/>
</dbReference>
<feature type="DNA-binding region" description="H-T-H motif" evidence="2">
    <location>
        <begin position="39"/>
        <end position="58"/>
    </location>
</feature>
<feature type="domain" description="HTH tetR-type" evidence="3">
    <location>
        <begin position="16"/>
        <end position="76"/>
    </location>
</feature>
<dbReference type="PANTHER" id="PTHR30055:SF174">
    <property type="entry name" value="TRANSCRIPTIONAL REGULATORY PROTEIN (PROBABLY TETR-FAMILY)-RELATED"/>
    <property type="match status" value="1"/>
</dbReference>
<dbReference type="InterPro" id="IPR001647">
    <property type="entry name" value="HTH_TetR"/>
</dbReference>
<accession>A0A2A9CTU5</accession>
<dbReference type="PROSITE" id="PS50977">
    <property type="entry name" value="HTH_TETR_2"/>
    <property type="match status" value="1"/>
</dbReference>
<keyword evidence="5" id="KW-1185">Reference proteome</keyword>
<dbReference type="AlphaFoldDB" id="A0A2A9CTU5"/>
<evidence type="ECO:0000256" key="1">
    <source>
        <dbReference type="ARBA" id="ARBA00023125"/>
    </source>
</evidence>
<dbReference type="PANTHER" id="PTHR30055">
    <property type="entry name" value="HTH-TYPE TRANSCRIPTIONAL REGULATOR RUTR"/>
    <property type="match status" value="1"/>
</dbReference>
<dbReference type="Gene3D" id="1.10.357.10">
    <property type="entry name" value="Tetracycline Repressor, domain 2"/>
    <property type="match status" value="1"/>
</dbReference>
<dbReference type="InterPro" id="IPR050109">
    <property type="entry name" value="HTH-type_TetR-like_transc_reg"/>
</dbReference>
<dbReference type="GO" id="GO:0003700">
    <property type="term" value="F:DNA-binding transcription factor activity"/>
    <property type="evidence" value="ECO:0007669"/>
    <property type="project" value="TreeGrafter"/>
</dbReference>
<dbReference type="EMBL" id="PDJC01000001">
    <property type="protein sequence ID" value="PFG17072.1"/>
    <property type="molecule type" value="Genomic_DNA"/>
</dbReference>
<reference evidence="4 5" key="1">
    <citation type="submission" date="2017-10" db="EMBL/GenBank/DDBJ databases">
        <title>Sequencing the genomes of 1000 actinobacteria strains.</title>
        <authorList>
            <person name="Klenk H.-P."/>
        </authorList>
    </citation>
    <scope>NUCLEOTIDE SEQUENCE [LARGE SCALE GENOMIC DNA]</scope>
    <source>
        <strain evidence="4 5">DSM 15597</strain>
    </source>
</reference>